<organism evidence="8 9">
    <name type="scientific">Solea senegalensis</name>
    <name type="common">Senegalese sole</name>
    <dbReference type="NCBI Taxonomy" id="28829"/>
    <lineage>
        <taxon>Eukaryota</taxon>
        <taxon>Metazoa</taxon>
        <taxon>Chordata</taxon>
        <taxon>Craniata</taxon>
        <taxon>Vertebrata</taxon>
        <taxon>Euteleostomi</taxon>
        <taxon>Actinopterygii</taxon>
        <taxon>Neopterygii</taxon>
        <taxon>Teleostei</taxon>
        <taxon>Neoteleostei</taxon>
        <taxon>Acanthomorphata</taxon>
        <taxon>Carangaria</taxon>
        <taxon>Pleuronectiformes</taxon>
        <taxon>Pleuronectoidei</taxon>
        <taxon>Soleidae</taxon>
        <taxon>Solea</taxon>
    </lineage>
</organism>
<evidence type="ECO:0000256" key="4">
    <source>
        <dbReference type="ARBA" id="ARBA00022857"/>
    </source>
</evidence>
<evidence type="ECO:0000259" key="7">
    <source>
        <dbReference type="PROSITE" id="PS50058"/>
    </source>
</evidence>
<evidence type="ECO:0000313" key="9">
    <source>
        <dbReference type="Proteomes" id="UP000693946"/>
    </source>
</evidence>
<dbReference type="PANTHER" id="PTHR46091">
    <property type="entry name" value="BLR7054 PROTEIN"/>
    <property type="match status" value="1"/>
</dbReference>
<protein>
    <submittedName>
        <fullName evidence="8">All-trans-retinol 13,14-reductase</fullName>
    </submittedName>
</protein>
<dbReference type="PROSITE" id="PS50058">
    <property type="entry name" value="G_PROTEIN_GAMMA"/>
    <property type="match status" value="1"/>
</dbReference>
<dbReference type="PANTHER" id="PTHR46091:SF2">
    <property type="entry name" value="AMINE OXIDASE DOMAIN-CONTAINING PROTEIN"/>
    <property type="match status" value="1"/>
</dbReference>
<keyword evidence="5" id="KW-0520">NAD</keyword>
<feature type="region of interest" description="Disordered" evidence="6">
    <location>
        <begin position="25"/>
        <end position="47"/>
    </location>
</feature>
<dbReference type="SMART" id="SM00224">
    <property type="entry name" value="GGL"/>
    <property type="match status" value="1"/>
</dbReference>
<evidence type="ECO:0000256" key="3">
    <source>
        <dbReference type="ARBA" id="ARBA00022827"/>
    </source>
</evidence>
<evidence type="ECO:0000256" key="5">
    <source>
        <dbReference type="ARBA" id="ARBA00023027"/>
    </source>
</evidence>
<dbReference type="EMBL" id="JAGKHQ010000010">
    <property type="protein sequence ID" value="KAG7506281.1"/>
    <property type="molecule type" value="Genomic_DNA"/>
</dbReference>
<keyword evidence="9" id="KW-1185">Reference proteome</keyword>
<dbReference type="InterPro" id="IPR052206">
    <property type="entry name" value="Retinol_saturase"/>
</dbReference>
<dbReference type="GO" id="GO:0007186">
    <property type="term" value="P:G protein-coupled receptor signaling pathway"/>
    <property type="evidence" value="ECO:0007669"/>
    <property type="project" value="InterPro"/>
</dbReference>
<accession>A0AAV6RR42</accession>
<evidence type="ECO:0000256" key="1">
    <source>
        <dbReference type="ARBA" id="ARBA00022630"/>
    </source>
</evidence>
<gene>
    <name evidence="8" type="ORF">JOB18_001776</name>
</gene>
<keyword evidence="4" id="KW-0521">NADP</keyword>
<keyword evidence="3" id="KW-0274">FAD</keyword>
<comment type="caution">
    <text evidence="8">The sequence shown here is derived from an EMBL/GenBank/DDBJ whole genome shotgun (WGS) entry which is preliminary data.</text>
</comment>
<dbReference type="Pfam" id="PF00631">
    <property type="entry name" value="G-gamma"/>
    <property type="match status" value="1"/>
</dbReference>
<proteinExistence type="predicted"/>
<dbReference type="SMART" id="SM01224">
    <property type="entry name" value="G_gamma"/>
    <property type="match status" value="1"/>
</dbReference>
<feature type="domain" description="G protein gamma" evidence="7">
    <location>
        <begin position="59"/>
        <end position="122"/>
    </location>
</feature>
<dbReference type="InterPro" id="IPR015898">
    <property type="entry name" value="G-protein_gamma-like_dom"/>
</dbReference>
<keyword evidence="2" id="KW-0732">Signal</keyword>
<dbReference type="CDD" id="cd00068">
    <property type="entry name" value="GGL"/>
    <property type="match status" value="1"/>
</dbReference>
<feature type="compositionally biased region" description="Polar residues" evidence="6">
    <location>
        <begin position="28"/>
        <end position="47"/>
    </location>
</feature>
<keyword evidence="1" id="KW-0285">Flavoprotein</keyword>
<sequence>MDTYIMVMAPDCLISSLGIGDIRLNPAPSRNQGSTGMKSTGTAQISQCEEATRQREARMARDMSDKEILKMELEQLKKEVNTPRTPVAANCAETIAFVEERLPNDPLIKGVPDDKNPYKGDKGGFWLVIWAGGTYWYLFGKPSPFTLESVRPPGPREFDQKNRDKVIKQGFTQDKVPQNLDVIVVGSGIGGLTAGATLAKAGKRVLVLEQHDQAGGCCHTYVEKGFEFDVGKKTCDELYLPSRGI</sequence>
<dbReference type="AlphaFoldDB" id="A0AAV6RR42"/>
<name>A0AAV6RR42_SOLSE</name>
<evidence type="ECO:0000256" key="2">
    <source>
        <dbReference type="ARBA" id="ARBA00022729"/>
    </source>
</evidence>
<dbReference type="Pfam" id="PF13450">
    <property type="entry name" value="NAD_binding_8"/>
    <property type="match status" value="1"/>
</dbReference>
<evidence type="ECO:0000313" key="8">
    <source>
        <dbReference type="EMBL" id="KAG7506281.1"/>
    </source>
</evidence>
<evidence type="ECO:0000256" key="6">
    <source>
        <dbReference type="SAM" id="MobiDB-lite"/>
    </source>
</evidence>
<dbReference type="Proteomes" id="UP000693946">
    <property type="component" value="Linkage Group LG18"/>
</dbReference>
<reference evidence="8 9" key="1">
    <citation type="journal article" date="2021" name="Sci. Rep.">
        <title>Chromosome anchoring in Senegalese sole (Solea senegalensis) reveals sex-associated markers and genome rearrangements in flatfish.</title>
        <authorList>
            <person name="Guerrero-Cozar I."/>
            <person name="Gomez-Garrido J."/>
            <person name="Berbel C."/>
            <person name="Martinez-Blanch J.F."/>
            <person name="Alioto T."/>
            <person name="Claros M.G."/>
            <person name="Gagnaire P.A."/>
            <person name="Manchado M."/>
        </authorList>
    </citation>
    <scope>NUCLEOTIDE SEQUENCE [LARGE SCALE GENOMIC DNA]</scope>
    <source>
        <strain evidence="8">Sse05_10M</strain>
    </source>
</reference>